<accession>A0A7W7DVS0</accession>
<proteinExistence type="predicted"/>
<dbReference type="Proteomes" id="UP000565089">
    <property type="component" value="Unassembled WGS sequence"/>
</dbReference>
<dbReference type="RefSeq" id="WP_313667821.1">
    <property type="nucleotide sequence ID" value="NZ_JACHMS010000001.1"/>
</dbReference>
<protein>
    <submittedName>
        <fullName evidence="2">Uncharacterized protein</fullName>
    </submittedName>
</protein>
<name>A0A7W7DVS0_9ACTN</name>
<gene>
    <name evidence="2" type="ORF">BJ965_007730</name>
</gene>
<feature type="region of interest" description="Disordered" evidence="1">
    <location>
        <begin position="1"/>
        <end position="25"/>
    </location>
</feature>
<dbReference type="GeneID" id="95799851"/>
<organism evidence="2 3">
    <name type="scientific">Streptomyces luteogriseus</name>
    <dbReference type="NCBI Taxonomy" id="68233"/>
    <lineage>
        <taxon>Bacteria</taxon>
        <taxon>Bacillati</taxon>
        <taxon>Actinomycetota</taxon>
        <taxon>Actinomycetes</taxon>
        <taxon>Kitasatosporales</taxon>
        <taxon>Streptomycetaceae</taxon>
        <taxon>Streptomyces</taxon>
    </lineage>
</organism>
<keyword evidence="3" id="KW-1185">Reference proteome</keyword>
<evidence type="ECO:0000256" key="1">
    <source>
        <dbReference type="SAM" id="MobiDB-lite"/>
    </source>
</evidence>
<evidence type="ECO:0000313" key="3">
    <source>
        <dbReference type="Proteomes" id="UP000565089"/>
    </source>
</evidence>
<dbReference type="EMBL" id="JACHMS010000001">
    <property type="protein sequence ID" value="MBB4717848.1"/>
    <property type="molecule type" value="Genomic_DNA"/>
</dbReference>
<comment type="caution">
    <text evidence="2">The sequence shown here is derived from an EMBL/GenBank/DDBJ whole genome shotgun (WGS) entry which is preliminary data.</text>
</comment>
<dbReference type="AlphaFoldDB" id="A0A7W7DVS0"/>
<evidence type="ECO:0000313" key="2">
    <source>
        <dbReference type="EMBL" id="MBB4717848.1"/>
    </source>
</evidence>
<reference evidence="2 3" key="1">
    <citation type="submission" date="2020-08" db="EMBL/GenBank/DDBJ databases">
        <title>Sequencing the genomes of 1000 actinobacteria strains.</title>
        <authorList>
            <person name="Klenk H.-P."/>
        </authorList>
    </citation>
    <scope>NUCLEOTIDE SEQUENCE [LARGE SCALE GENOMIC DNA]</scope>
    <source>
        <strain evidence="2 3">DSM 40483</strain>
    </source>
</reference>
<sequence>MIRAEKLSVSEHGIASKGTDHVQRMPMADSCSIRSGDSVAALDL</sequence>